<accession>A0AAC9D0S8</accession>
<dbReference type="Proteomes" id="UP000093276">
    <property type="component" value="Chromosome"/>
</dbReference>
<keyword evidence="1" id="KW-0472">Membrane</keyword>
<evidence type="ECO:0000313" key="5">
    <source>
        <dbReference type="Proteomes" id="UP000199307"/>
    </source>
</evidence>
<dbReference type="InterPro" id="IPR029039">
    <property type="entry name" value="Flavoprotein-like_sf"/>
</dbReference>
<evidence type="ECO:0000256" key="1">
    <source>
        <dbReference type="SAM" id="Phobius"/>
    </source>
</evidence>
<dbReference type="GeneID" id="32307390"/>
<dbReference type="Gene3D" id="3.40.50.360">
    <property type="match status" value="1"/>
</dbReference>
<dbReference type="RefSeq" id="WP_066033134.1">
    <property type="nucleotide sequence ID" value="NZ_CP016907.1"/>
</dbReference>
<name>A0AAC9D0S8_9FLAO</name>
<evidence type="ECO:0000313" key="3">
    <source>
        <dbReference type="EMBL" id="SCX93099.1"/>
    </source>
</evidence>
<sequence length="300" mass="34625">MKNVLVIYYSQSGQLESIARNIAKPFLNSEEINLTFHEIQLEKPFPFPWNKESFFDAFPESFLQIPTALKPVPEEILNTKFDLILFHYQVWYLSPSIPINSFLKSDDAKKILNNTPVITISGSRNMWIMAQEKIKVLLRKANANLVGNVALVDRVGNLISVITIVEWMFSGVKKKYLGIFPLPGVSEKDIQESSQFGEIMLDSLQKDNLTQLQPKLVEAGAVKISSYLVTVDKTANKIFNKWSNIIYKNQKKRKQLLKVFNIYLFLAIWLISPIVYILHLITYPLKFKKIKKETQYYQGV</sequence>
<reference evidence="2 4" key="1">
    <citation type="submission" date="2016-08" db="EMBL/GenBank/DDBJ databases">
        <title>Complete genome sequence of Flavobacterium johnsoniae strain GSE09, a volatile-producing biocontrol agent isolated from cucumber (Cucumis sativus).</title>
        <authorList>
            <person name="Jeong J.-J."/>
            <person name="Oh J.Y."/>
            <person name="Jim Y.J."/>
            <person name="Sang M.K."/>
            <person name="Kim K.D."/>
        </authorList>
    </citation>
    <scope>NUCLEOTIDE SEQUENCE [LARGE SCALE GENOMIC DNA]</scope>
    <source>
        <strain evidence="2 4">GSE09</strain>
    </source>
</reference>
<evidence type="ECO:0000313" key="2">
    <source>
        <dbReference type="EMBL" id="AOC94633.1"/>
    </source>
</evidence>
<dbReference type="EMBL" id="FMVC01000001">
    <property type="protein sequence ID" value="SCX93099.1"/>
    <property type="molecule type" value="Genomic_DNA"/>
</dbReference>
<dbReference type="EMBL" id="CP016907">
    <property type="protein sequence ID" value="AOC94633.1"/>
    <property type="molecule type" value="Genomic_DNA"/>
</dbReference>
<dbReference type="AlphaFoldDB" id="A0AAC9D0S8"/>
<dbReference type="KEGG" id="fjg:BB050_01506"/>
<keyword evidence="1" id="KW-0812">Transmembrane</keyword>
<keyword evidence="1" id="KW-1133">Transmembrane helix</keyword>
<evidence type="ECO:0008006" key="6">
    <source>
        <dbReference type="Google" id="ProtNLM"/>
    </source>
</evidence>
<gene>
    <name evidence="2" type="ORF">BB050_01506</name>
    <name evidence="3" type="ORF">SAMN02927916_0812</name>
</gene>
<dbReference type="SUPFAM" id="SSF52218">
    <property type="entry name" value="Flavoproteins"/>
    <property type="match status" value="1"/>
</dbReference>
<protein>
    <recommendedName>
        <fullName evidence="6">Dialkylresorcinol condensing enzyme DarA</fullName>
    </recommendedName>
</protein>
<keyword evidence="5" id="KW-1185">Reference proteome</keyword>
<reference evidence="3 5" key="2">
    <citation type="submission" date="2016-10" db="EMBL/GenBank/DDBJ databases">
        <authorList>
            <person name="Varghese N."/>
            <person name="Submissions S."/>
        </authorList>
    </citation>
    <scope>NUCLEOTIDE SEQUENCE [LARGE SCALE GENOMIC DNA]</scope>
    <source>
        <strain evidence="3 5">CGMCC 1.6859</strain>
    </source>
</reference>
<evidence type="ECO:0000313" key="4">
    <source>
        <dbReference type="Proteomes" id="UP000093276"/>
    </source>
</evidence>
<proteinExistence type="predicted"/>
<organism evidence="2 4">
    <name type="scientific">Flavobacterium anhuiense</name>
    <dbReference type="NCBI Taxonomy" id="459526"/>
    <lineage>
        <taxon>Bacteria</taxon>
        <taxon>Pseudomonadati</taxon>
        <taxon>Bacteroidota</taxon>
        <taxon>Flavobacteriia</taxon>
        <taxon>Flavobacteriales</taxon>
        <taxon>Flavobacteriaceae</taxon>
        <taxon>Flavobacterium</taxon>
    </lineage>
</organism>
<dbReference type="Proteomes" id="UP000199307">
    <property type="component" value="Unassembled WGS sequence"/>
</dbReference>
<feature type="transmembrane region" description="Helical" evidence="1">
    <location>
        <begin position="260"/>
        <end position="282"/>
    </location>
</feature>